<dbReference type="Proteomes" id="UP000326198">
    <property type="component" value="Unassembled WGS sequence"/>
</dbReference>
<accession>A0A5N7AN85</accession>
<reference evidence="2 3" key="1">
    <citation type="submission" date="2019-04" db="EMBL/GenBank/DDBJ databases">
        <title>Friends and foes A comparative genomics studyof 23 Aspergillus species from section Flavi.</title>
        <authorList>
            <consortium name="DOE Joint Genome Institute"/>
            <person name="Kjaerbolling I."/>
            <person name="Vesth T."/>
            <person name="Frisvad J.C."/>
            <person name="Nybo J.L."/>
            <person name="Theobald S."/>
            <person name="Kildgaard S."/>
            <person name="Isbrandt T."/>
            <person name="Kuo A."/>
            <person name="Sato A."/>
            <person name="Lyhne E.K."/>
            <person name="Kogle M.E."/>
            <person name="Wiebenga A."/>
            <person name="Kun R.S."/>
            <person name="Lubbers R.J."/>
            <person name="Makela M.R."/>
            <person name="Barry K."/>
            <person name="Chovatia M."/>
            <person name="Clum A."/>
            <person name="Daum C."/>
            <person name="Haridas S."/>
            <person name="He G."/>
            <person name="LaButti K."/>
            <person name="Lipzen A."/>
            <person name="Mondo S."/>
            <person name="Riley R."/>
            <person name="Salamov A."/>
            <person name="Simmons B.A."/>
            <person name="Magnuson J.K."/>
            <person name="Henrissat B."/>
            <person name="Mortensen U.H."/>
            <person name="Larsen T.O."/>
            <person name="Devries R.P."/>
            <person name="Grigoriev I.V."/>
            <person name="Machida M."/>
            <person name="Baker S.E."/>
            <person name="Andersen M.R."/>
        </authorList>
    </citation>
    <scope>NUCLEOTIDE SEQUENCE [LARGE SCALE GENOMIC DNA]</scope>
    <source>
        <strain evidence="2 3">IBT 29228</strain>
    </source>
</reference>
<evidence type="ECO:0000313" key="3">
    <source>
        <dbReference type="Proteomes" id="UP000326198"/>
    </source>
</evidence>
<dbReference type="EMBL" id="ML736461">
    <property type="protein sequence ID" value="KAE8371183.1"/>
    <property type="molecule type" value="Genomic_DNA"/>
</dbReference>
<gene>
    <name evidence="2" type="ORF">BDV26DRAFT_276643</name>
</gene>
<evidence type="ECO:0000313" key="2">
    <source>
        <dbReference type="EMBL" id="KAE8371183.1"/>
    </source>
</evidence>
<feature type="transmembrane region" description="Helical" evidence="1">
    <location>
        <begin position="12"/>
        <end position="31"/>
    </location>
</feature>
<organism evidence="2 3">
    <name type="scientific">Aspergillus bertholletiae</name>
    <dbReference type="NCBI Taxonomy" id="1226010"/>
    <lineage>
        <taxon>Eukaryota</taxon>
        <taxon>Fungi</taxon>
        <taxon>Dikarya</taxon>
        <taxon>Ascomycota</taxon>
        <taxon>Pezizomycotina</taxon>
        <taxon>Eurotiomycetes</taxon>
        <taxon>Eurotiomycetidae</taxon>
        <taxon>Eurotiales</taxon>
        <taxon>Aspergillaceae</taxon>
        <taxon>Aspergillus</taxon>
        <taxon>Aspergillus subgen. Circumdati</taxon>
    </lineage>
</organism>
<name>A0A5N7AN85_9EURO</name>
<protein>
    <submittedName>
        <fullName evidence="2">Uncharacterized protein</fullName>
    </submittedName>
</protein>
<keyword evidence="1" id="KW-0812">Transmembrane</keyword>
<proteinExistence type="predicted"/>
<sequence length="91" mass="10513">MHLDLLFSSPPFFLFRFLLSAFLPVLCFYLLHLCDCWMRVYQLSCSRSALGFFIHAFLLDAPAAGYLCRISRDGLQLKTHSRGNLHENICI</sequence>
<dbReference type="AlphaFoldDB" id="A0A5N7AN85"/>
<keyword evidence="3" id="KW-1185">Reference proteome</keyword>
<evidence type="ECO:0000256" key="1">
    <source>
        <dbReference type="SAM" id="Phobius"/>
    </source>
</evidence>
<keyword evidence="1" id="KW-1133">Transmembrane helix</keyword>
<keyword evidence="1" id="KW-0472">Membrane</keyword>